<accession>A0A178IML1</accession>
<dbReference type="Proteomes" id="UP000078486">
    <property type="component" value="Unassembled WGS sequence"/>
</dbReference>
<evidence type="ECO:0000313" key="2">
    <source>
        <dbReference type="EMBL" id="OAM90537.1"/>
    </source>
</evidence>
<dbReference type="InterPro" id="IPR038071">
    <property type="entry name" value="UROD/MetE-like_sf"/>
</dbReference>
<name>A0A178IML1_9BACT</name>
<evidence type="ECO:0000256" key="1">
    <source>
        <dbReference type="SAM" id="Phobius"/>
    </source>
</evidence>
<keyword evidence="3" id="KW-1185">Reference proteome</keyword>
<gene>
    <name evidence="2" type="ORF">AW736_00440</name>
</gene>
<keyword evidence="1" id="KW-1133">Transmembrane helix</keyword>
<sequence>MVERLDYELSRRTWLGAAFPSVIMDCFGPGVVAAFMGARMDDSSGRIWFHPPRENMPIEDIHLAFDPDHPVLQRILDIYRAAHKRWRGQVQLGHTDLGGNLDLLAHLRTSEALLMDLYGSPGEVERCLGEIHGIWWKYFELIQEVIQPENPGCTNWLDYFSPTVTYTTQCDFGYMISPQMFSRFALPELEKTWEKLAIPVYHLDGIGQRAHLPLILENRHLAAIQWVPGDGQPDESHWPEIYQTIAGAGKKIICNNPRCVPAIAGQTGHPGLIASSNRYVFPGTDYETAISLLAQCGW</sequence>
<evidence type="ECO:0000313" key="3">
    <source>
        <dbReference type="Proteomes" id="UP000078486"/>
    </source>
</evidence>
<keyword evidence="1" id="KW-0812">Transmembrane</keyword>
<evidence type="ECO:0008006" key="4">
    <source>
        <dbReference type="Google" id="ProtNLM"/>
    </source>
</evidence>
<dbReference type="AlphaFoldDB" id="A0A178IML1"/>
<dbReference type="Gene3D" id="3.20.20.210">
    <property type="match status" value="1"/>
</dbReference>
<protein>
    <recommendedName>
        <fullName evidence="4">Uroporphyrinogen decarboxylase (URO-D) domain-containing protein</fullName>
    </recommendedName>
</protein>
<reference evidence="2 3" key="1">
    <citation type="submission" date="2016-01" db="EMBL/GenBank/DDBJ databases">
        <title>High potential of lignocellulose degradation of a new Verrucomicrobia species.</title>
        <authorList>
            <person name="Wang Y."/>
            <person name="Shi Y."/>
            <person name="Qiu Z."/>
            <person name="Liu S."/>
            <person name="Yang H."/>
        </authorList>
    </citation>
    <scope>NUCLEOTIDE SEQUENCE [LARGE SCALE GENOMIC DNA]</scope>
    <source>
        <strain evidence="2 3">TSB47</strain>
    </source>
</reference>
<dbReference type="EMBL" id="LRRQ01000055">
    <property type="protein sequence ID" value="OAM90537.1"/>
    <property type="molecule type" value="Genomic_DNA"/>
</dbReference>
<keyword evidence="1" id="KW-0472">Membrane</keyword>
<dbReference type="STRING" id="1184151.AW736_00440"/>
<proteinExistence type="predicted"/>
<organism evidence="2 3">
    <name type="scientific">Termitidicoccus mucosus</name>
    <dbReference type="NCBI Taxonomy" id="1184151"/>
    <lineage>
        <taxon>Bacteria</taxon>
        <taxon>Pseudomonadati</taxon>
        <taxon>Verrucomicrobiota</taxon>
        <taxon>Opitutia</taxon>
        <taxon>Opitutales</taxon>
        <taxon>Opitutaceae</taxon>
        <taxon>Termitidicoccus</taxon>
    </lineage>
</organism>
<comment type="caution">
    <text evidence="2">The sequence shown here is derived from an EMBL/GenBank/DDBJ whole genome shotgun (WGS) entry which is preliminary data.</text>
</comment>
<feature type="transmembrane region" description="Helical" evidence="1">
    <location>
        <begin position="14"/>
        <end position="36"/>
    </location>
</feature>